<name>A0A8H2M9Y4_9FIRM</name>
<organism evidence="1 2">
    <name type="scientific">Urinicoccus massiliensis</name>
    <dbReference type="NCBI Taxonomy" id="1723382"/>
    <lineage>
        <taxon>Bacteria</taxon>
        <taxon>Bacillati</taxon>
        <taxon>Bacillota</taxon>
        <taxon>Tissierellia</taxon>
        <taxon>Tissierellales</taxon>
        <taxon>Peptoniphilaceae</taxon>
        <taxon>Urinicoccus</taxon>
    </lineage>
</organism>
<dbReference type="EC" id="2.7.11.1" evidence="1"/>
<dbReference type="EMBL" id="CAACYI010000001">
    <property type="protein sequence ID" value="VFB17391.1"/>
    <property type="molecule type" value="Genomic_DNA"/>
</dbReference>
<evidence type="ECO:0000313" key="2">
    <source>
        <dbReference type="Proteomes" id="UP000377798"/>
    </source>
</evidence>
<keyword evidence="1" id="KW-0808">Transferase</keyword>
<dbReference type="AlphaFoldDB" id="A0A8H2M9Y4"/>
<evidence type="ECO:0000313" key="1">
    <source>
        <dbReference type="EMBL" id="VFB17391.1"/>
    </source>
</evidence>
<keyword evidence="2" id="KW-1185">Reference proteome</keyword>
<gene>
    <name evidence="1" type="primary">rsbW</name>
    <name evidence="1" type="ORF">NCTC13150_01984</name>
</gene>
<comment type="caution">
    <text evidence="1">The sequence shown here is derived from an EMBL/GenBank/DDBJ whole genome shotgun (WGS) entry which is preliminary data.</text>
</comment>
<dbReference type="GO" id="GO:0004674">
    <property type="term" value="F:protein serine/threonine kinase activity"/>
    <property type="evidence" value="ECO:0007669"/>
    <property type="project" value="UniProtKB-EC"/>
</dbReference>
<accession>A0A8H2M9Y4</accession>
<sequence>MNDFLSLSFPRKKDYIPVARLTTSYLASLKNLDLDTIEDLRMIVTEACNLSYFLQEDQGDISLKISLGKEEITFAISCPYPEKIKEDDGSLMSESIIRSLADDLDYRDSTMLIFKSIYTDQ</sequence>
<dbReference type="Proteomes" id="UP000377798">
    <property type="component" value="Unassembled WGS sequence"/>
</dbReference>
<proteinExistence type="predicted"/>
<keyword evidence="1" id="KW-0418">Kinase</keyword>
<dbReference type="RefSeq" id="WP_131749928.1">
    <property type="nucleotide sequence ID" value="NZ_CAACYI010000001.1"/>
</dbReference>
<protein>
    <submittedName>
        <fullName evidence="1">Serine-protein kinase rsbW</fullName>
        <ecNumber evidence="1">2.7.11.1</ecNumber>
    </submittedName>
</protein>
<reference evidence="1 2" key="1">
    <citation type="submission" date="2019-02" db="EMBL/GenBank/DDBJ databases">
        <authorList>
            <consortium name="Pathogen Informatics"/>
        </authorList>
    </citation>
    <scope>NUCLEOTIDE SEQUENCE [LARGE SCALE GENOMIC DNA]</scope>
    <source>
        <strain evidence="1 2">3012STDY7089603</strain>
    </source>
</reference>